<evidence type="ECO:0000313" key="3">
    <source>
        <dbReference type="Proteomes" id="UP001072034"/>
    </source>
</evidence>
<feature type="transmembrane region" description="Helical" evidence="1">
    <location>
        <begin position="132"/>
        <end position="148"/>
    </location>
</feature>
<keyword evidence="1" id="KW-0472">Membrane</keyword>
<dbReference type="Proteomes" id="UP001072034">
    <property type="component" value="Unassembled WGS sequence"/>
</dbReference>
<feature type="transmembrane region" description="Helical" evidence="1">
    <location>
        <begin position="79"/>
        <end position="98"/>
    </location>
</feature>
<sequence>MTLYLRSRRIGLALTIMALLTIATLITGESLLTLTSGVNPVTIPYHYVLSAFIASAVTSSLASPLTATDEGDTGVLQKARWLHLIVLSAFGLLLATASSATGTGAEALEVIRAYMAWSGLTLLAAGLLRESLSWVGALFGIFIIIWFGSSDGEHAPWNWAQAPPEASASWWVSAVFLAVGLLLCHVRWRGAPLRAGILPGWAVPRRHALGRRKRPRGRHRL</sequence>
<dbReference type="RefSeq" id="WP_268916498.1">
    <property type="nucleotide sequence ID" value="NZ_CP124548.1"/>
</dbReference>
<organism evidence="2 3">
    <name type="scientific">Actinomyces israelii</name>
    <dbReference type="NCBI Taxonomy" id="1659"/>
    <lineage>
        <taxon>Bacteria</taxon>
        <taxon>Bacillati</taxon>
        <taxon>Actinomycetota</taxon>
        <taxon>Actinomycetes</taxon>
        <taxon>Actinomycetales</taxon>
        <taxon>Actinomycetaceae</taxon>
        <taxon>Actinomyces</taxon>
    </lineage>
</organism>
<comment type="caution">
    <text evidence="2">The sequence shown here is derived from an EMBL/GenBank/DDBJ whole genome shotgun (WGS) entry which is preliminary data.</text>
</comment>
<keyword evidence="1" id="KW-1133">Transmembrane helix</keyword>
<keyword evidence="3" id="KW-1185">Reference proteome</keyword>
<accession>A0ABT4I4Y3</accession>
<proteinExistence type="predicted"/>
<protein>
    <submittedName>
        <fullName evidence="2">Uncharacterized protein</fullName>
    </submittedName>
</protein>
<name>A0ABT4I4Y3_9ACTO</name>
<dbReference type="EMBL" id="JAPTMY010000003">
    <property type="protein sequence ID" value="MCZ0856787.1"/>
    <property type="molecule type" value="Genomic_DNA"/>
</dbReference>
<feature type="transmembrane region" description="Helical" evidence="1">
    <location>
        <begin position="45"/>
        <end position="67"/>
    </location>
</feature>
<evidence type="ECO:0000256" key="1">
    <source>
        <dbReference type="SAM" id="Phobius"/>
    </source>
</evidence>
<feature type="transmembrane region" description="Helical" evidence="1">
    <location>
        <begin position="168"/>
        <end position="188"/>
    </location>
</feature>
<reference evidence="2" key="1">
    <citation type="submission" date="2022-10" db="EMBL/GenBank/DDBJ databases">
        <title>Genome sequence of Actinomyces israelii ATCC 10048.</title>
        <authorList>
            <person name="Watt R.M."/>
            <person name="Tong W.M."/>
        </authorList>
    </citation>
    <scope>NUCLEOTIDE SEQUENCE</scope>
    <source>
        <strain evidence="2">ATCC 10048</strain>
    </source>
</reference>
<evidence type="ECO:0000313" key="2">
    <source>
        <dbReference type="EMBL" id="MCZ0856787.1"/>
    </source>
</evidence>
<gene>
    <name evidence="2" type="ORF">OHJ16_01805</name>
</gene>
<feature type="transmembrane region" description="Helical" evidence="1">
    <location>
        <begin position="12"/>
        <end position="33"/>
    </location>
</feature>
<keyword evidence="1" id="KW-0812">Transmembrane</keyword>